<keyword evidence="5" id="KW-0732">Signal</keyword>
<evidence type="ECO:0000256" key="4">
    <source>
        <dbReference type="RuleBase" id="RU004328"/>
    </source>
</evidence>
<dbReference type="InterPro" id="IPR036430">
    <property type="entry name" value="RNase_T2-like_sf"/>
</dbReference>
<dbReference type="EMBL" id="JBBPBM010000017">
    <property type="protein sequence ID" value="KAK8556446.1"/>
    <property type="molecule type" value="Genomic_DNA"/>
</dbReference>
<evidence type="ECO:0000313" key="7">
    <source>
        <dbReference type="Proteomes" id="UP001472677"/>
    </source>
</evidence>
<dbReference type="InterPro" id="IPR001568">
    <property type="entry name" value="RNase_T2-like"/>
</dbReference>
<feature type="chain" id="PRO_5047246903" evidence="5">
    <location>
        <begin position="26"/>
        <end position="245"/>
    </location>
</feature>
<feature type="signal peptide" evidence="5">
    <location>
        <begin position="1"/>
        <end position="25"/>
    </location>
</feature>
<dbReference type="Pfam" id="PF00445">
    <property type="entry name" value="Ribonuclease_T2"/>
    <property type="match status" value="1"/>
</dbReference>
<reference evidence="6 7" key="1">
    <citation type="journal article" date="2024" name="G3 (Bethesda)">
        <title>Genome assembly of Hibiscus sabdariffa L. provides insights into metabolisms of medicinal natural products.</title>
        <authorList>
            <person name="Kim T."/>
        </authorList>
    </citation>
    <scope>NUCLEOTIDE SEQUENCE [LARGE SCALE GENOMIC DNA]</scope>
    <source>
        <strain evidence="6">TK-2024</strain>
        <tissue evidence="6">Old leaves</tissue>
    </source>
</reference>
<keyword evidence="3" id="KW-0456">Lyase</keyword>
<dbReference type="PANTHER" id="PTHR11240:SF46">
    <property type="entry name" value="INTRACELLULAR RIBONUCLEASE LX-LIKE"/>
    <property type="match status" value="1"/>
</dbReference>
<keyword evidence="7" id="KW-1185">Reference proteome</keyword>
<dbReference type="PANTHER" id="PTHR11240">
    <property type="entry name" value="RIBONUCLEASE T2"/>
    <property type="match status" value="1"/>
</dbReference>
<evidence type="ECO:0000256" key="3">
    <source>
        <dbReference type="ARBA" id="ARBA00023239"/>
    </source>
</evidence>
<evidence type="ECO:0000313" key="6">
    <source>
        <dbReference type="EMBL" id="KAK8556446.1"/>
    </source>
</evidence>
<evidence type="ECO:0000256" key="5">
    <source>
        <dbReference type="SAM" id="SignalP"/>
    </source>
</evidence>
<proteinExistence type="inferred from homology"/>
<dbReference type="CDD" id="cd00374">
    <property type="entry name" value="RNase_T2"/>
    <property type="match status" value="1"/>
</dbReference>
<dbReference type="Proteomes" id="UP001472677">
    <property type="component" value="Unassembled WGS sequence"/>
</dbReference>
<keyword evidence="2" id="KW-0540">Nuclease</keyword>
<evidence type="ECO:0000256" key="2">
    <source>
        <dbReference type="ARBA" id="ARBA00022722"/>
    </source>
</evidence>
<name>A0ABR2EA62_9ROSI</name>
<dbReference type="PROSITE" id="PS00530">
    <property type="entry name" value="RNASE_T2_1"/>
    <property type="match status" value="1"/>
</dbReference>
<dbReference type="InterPro" id="IPR018188">
    <property type="entry name" value="RNase_T2_His_AS_1"/>
</dbReference>
<evidence type="ECO:0000256" key="1">
    <source>
        <dbReference type="ARBA" id="ARBA00007469"/>
    </source>
</evidence>
<sequence length="245" mass="27521">MMKEHPISAVVVVVIVLISFSSVDCQPIKPPTTTFVYYLFALQWPPSICDSYIQCRRGTPTDFTIHGLWPQNGQNRGVPPYAKSSNCTTLTVVPARRLRAKLRNGNLEGPLTQVWPDLKNTSDINLHQIFWRNEWSSHRMCSDYGNNPIAYFRAAIDLRNNVVSVLKFKSGGVASKAIDISTKIQAQLGKIPQIHCVRSRTTNKLLLGEVRLCYKKGDPTPQGIQDCARHYSGICTTGQEYNEIL</sequence>
<dbReference type="SUPFAM" id="SSF55895">
    <property type="entry name" value="Ribonuclease Rh-like"/>
    <property type="match status" value="1"/>
</dbReference>
<comment type="caution">
    <text evidence="6">The sequence shown here is derived from an EMBL/GenBank/DDBJ whole genome shotgun (WGS) entry which is preliminary data.</text>
</comment>
<gene>
    <name evidence="6" type="ORF">V6N12_002848</name>
</gene>
<comment type="similarity">
    <text evidence="1 4">Belongs to the RNase T2 family.</text>
</comment>
<organism evidence="6 7">
    <name type="scientific">Hibiscus sabdariffa</name>
    <name type="common">roselle</name>
    <dbReference type="NCBI Taxonomy" id="183260"/>
    <lineage>
        <taxon>Eukaryota</taxon>
        <taxon>Viridiplantae</taxon>
        <taxon>Streptophyta</taxon>
        <taxon>Embryophyta</taxon>
        <taxon>Tracheophyta</taxon>
        <taxon>Spermatophyta</taxon>
        <taxon>Magnoliopsida</taxon>
        <taxon>eudicotyledons</taxon>
        <taxon>Gunneridae</taxon>
        <taxon>Pentapetalae</taxon>
        <taxon>rosids</taxon>
        <taxon>malvids</taxon>
        <taxon>Malvales</taxon>
        <taxon>Malvaceae</taxon>
        <taxon>Malvoideae</taxon>
        <taxon>Hibiscus</taxon>
    </lineage>
</organism>
<accession>A0ABR2EA62</accession>
<keyword evidence="2" id="KW-0378">Hydrolase</keyword>
<dbReference type="Gene3D" id="3.90.730.10">
    <property type="entry name" value="Ribonuclease T2-like"/>
    <property type="match status" value="1"/>
</dbReference>
<protein>
    <submittedName>
        <fullName evidence="6">Uncharacterized protein</fullName>
    </submittedName>
</protein>